<evidence type="ECO:0000313" key="1">
    <source>
        <dbReference type="EMBL" id="CAG8643632.1"/>
    </source>
</evidence>
<proteinExistence type="predicted"/>
<dbReference type="Proteomes" id="UP000789525">
    <property type="component" value="Unassembled WGS sequence"/>
</dbReference>
<accession>A0ACA9NA54</accession>
<sequence length="307" mass="34372">MSSFTPDDVPDLTGKVALVTGGNRSIGLESVYLLLRKNCTVYISGRSESGFEEAKKTLTGRGDISEEAIARLHFHKLDLAEMKHAEASGHDFVKSHPERLDILIANAGVSMQTPDKLSPDGYELTFQTNQLGHFAFIGPLLPLIEKTAKEHGDARVVITCSDAHAFAKDGIDFESLSQTQPHIGIRGMGDAMRRYGVTKLALMLYTRRLDKEWAAPLRDKGTMAPFSTRLLEDQEHTMTQVYVATSPQIKEKKEHGLYYVPRKNWRGRYTHSSDQAPDTKWGTDDELADKLWEFCEQALNKSRTSSQ</sequence>
<gene>
    <name evidence="1" type="ORF">ACOLOM_LOCUS8022</name>
</gene>
<organism evidence="1 2">
    <name type="scientific">Acaulospora colombiana</name>
    <dbReference type="NCBI Taxonomy" id="27376"/>
    <lineage>
        <taxon>Eukaryota</taxon>
        <taxon>Fungi</taxon>
        <taxon>Fungi incertae sedis</taxon>
        <taxon>Mucoromycota</taxon>
        <taxon>Glomeromycotina</taxon>
        <taxon>Glomeromycetes</taxon>
        <taxon>Diversisporales</taxon>
        <taxon>Acaulosporaceae</taxon>
        <taxon>Acaulospora</taxon>
    </lineage>
</organism>
<evidence type="ECO:0000313" key="2">
    <source>
        <dbReference type="Proteomes" id="UP000789525"/>
    </source>
</evidence>
<comment type="caution">
    <text evidence="1">The sequence shown here is derived from an EMBL/GenBank/DDBJ whole genome shotgun (WGS) entry which is preliminary data.</text>
</comment>
<reference evidence="1" key="1">
    <citation type="submission" date="2021-06" db="EMBL/GenBank/DDBJ databases">
        <authorList>
            <person name="Kallberg Y."/>
            <person name="Tangrot J."/>
            <person name="Rosling A."/>
        </authorList>
    </citation>
    <scope>NUCLEOTIDE SEQUENCE</scope>
    <source>
        <strain evidence="1">CL356</strain>
    </source>
</reference>
<name>A0ACA9NA54_9GLOM</name>
<protein>
    <submittedName>
        <fullName evidence="1">2893_t:CDS:1</fullName>
    </submittedName>
</protein>
<keyword evidence="2" id="KW-1185">Reference proteome</keyword>
<dbReference type="EMBL" id="CAJVPT010019781">
    <property type="protein sequence ID" value="CAG8643632.1"/>
    <property type="molecule type" value="Genomic_DNA"/>
</dbReference>